<dbReference type="GO" id="GO:0061630">
    <property type="term" value="F:ubiquitin protein ligase activity"/>
    <property type="evidence" value="ECO:0007669"/>
    <property type="project" value="InterPro"/>
</dbReference>
<evidence type="ECO:0000313" key="8">
    <source>
        <dbReference type="EMBL" id="KAH0565632.1"/>
    </source>
</evidence>
<dbReference type="InterPro" id="IPR013083">
    <property type="entry name" value="Znf_RING/FYVE/PHD"/>
</dbReference>
<feature type="region of interest" description="Disordered" evidence="6">
    <location>
        <begin position="146"/>
        <end position="177"/>
    </location>
</feature>
<evidence type="ECO:0000256" key="3">
    <source>
        <dbReference type="ARBA" id="ARBA00022833"/>
    </source>
</evidence>
<dbReference type="Pfam" id="PF13445">
    <property type="entry name" value="zf-RING_UBOX"/>
    <property type="match status" value="1"/>
</dbReference>
<keyword evidence="9" id="KW-1185">Reference proteome</keyword>
<accession>A0A9P8LHW8</accession>
<feature type="region of interest" description="Disordered" evidence="6">
    <location>
        <begin position="195"/>
        <end position="240"/>
    </location>
</feature>
<evidence type="ECO:0000313" key="9">
    <source>
        <dbReference type="Proteomes" id="UP000750711"/>
    </source>
</evidence>
<sequence>MVGSGVRSVCWRTLDTVVITHIAVLKGKRNTSLAFFTSHERSLLKSTWGSQATRLSRDSFLSFSSCRLCLLPSRSPVACAANGDIFCRECAMNNILAQLKEIKRLEKESERQRIDEEEDIRKAEEEARVRAIGEFEKVQIGLERKVGGSADKETERREGSKILIGDDSKGEPKGKKRKFELDEEELLRIAREERTKAKRTIQDEKAEASKSQLPSFWVPSLTPSSNTSNTLHHVPKSAKPNPICPASSENNPHRLSLKTLVSVNFTEEKDGKSGEVTRVCPSCKKVLSNGSKAMLTKPCGHVICKPCVNKFMTPHHDDPDPHNPEAEHRGVRCYVCDTDLTESKSGNGKKDKERIRPGLVQISSDGTGFAGSGKNVVEREGVAFQC</sequence>
<evidence type="ECO:0000256" key="1">
    <source>
        <dbReference type="ARBA" id="ARBA00022723"/>
    </source>
</evidence>
<keyword evidence="5" id="KW-0175">Coiled coil</keyword>
<dbReference type="Gene3D" id="3.30.40.10">
    <property type="entry name" value="Zinc/RING finger domain, C3HC4 (zinc finger)"/>
    <property type="match status" value="1"/>
</dbReference>
<dbReference type="GO" id="GO:0008270">
    <property type="term" value="F:zinc ion binding"/>
    <property type="evidence" value="ECO:0007669"/>
    <property type="project" value="UniProtKB-KW"/>
</dbReference>
<dbReference type="PANTHER" id="PTHR13063">
    <property type="entry name" value="ENOS INTERACTING PROTEIN"/>
    <property type="match status" value="1"/>
</dbReference>
<dbReference type="EMBL" id="JAGHQM010000074">
    <property type="protein sequence ID" value="KAH0565632.1"/>
    <property type="molecule type" value="Genomic_DNA"/>
</dbReference>
<feature type="compositionally biased region" description="Basic and acidic residues" evidence="6">
    <location>
        <begin position="146"/>
        <end position="173"/>
    </location>
</feature>
<feature type="compositionally biased region" description="Low complexity" evidence="6">
    <location>
        <begin position="219"/>
        <end position="232"/>
    </location>
</feature>
<dbReference type="InterPro" id="IPR001841">
    <property type="entry name" value="Znf_RING"/>
</dbReference>
<evidence type="ECO:0000256" key="5">
    <source>
        <dbReference type="SAM" id="Coils"/>
    </source>
</evidence>
<comment type="caution">
    <text evidence="8">The sequence shown here is derived from an EMBL/GenBank/DDBJ whole genome shotgun (WGS) entry which is preliminary data.</text>
</comment>
<evidence type="ECO:0000259" key="7">
    <source>
        <dbReference type="PROSITE" id="PS50089"/>
    </source>
</evidence>
<dbReference type="PANTHER" id="PTHR13063:SF10">
    <property type="entry name" value="NITRIC OXIDE SYNTHASE-INTERACTING PROTEIN"/>
    <property type="match status" value="1"/>
</dbReference>
<keyword evidence="3" id="KW-0862">Zinc</keyword>
<feature type="coiled-coil region" evidence="5">
    <location>
        <begin position="88"/>
        <end position="127"/>
    </location>
</feature>
<evidence type="ECO:0000256" key="4">
    <source>
        <dbReference type="PROSITE-ProRule" id="PRU00175"/>
    </source>
</evidence>
<dbReference type="GO" id="GO:0005634">
    <property type="term" value="C:nucleus"/>
    <property type="evidence" value="ECO:0007669"/>
    <property type="project" value="TreeGrafter"/>
</dbReference>
<dbReference type="PROSITE" id="PS50089">
    <property type="entry name" value="ZF_RING_2"/>
    <property type="match status" value="1"/>
</dbReference>
<feature type="compositionally biased region" description="Basic and acidic residues" evidence="6">
    <location>
        <begin position="195"/>
        <end position="208"/>
    </location>
</feature>
<dbReference type="InterPro" id="IPR027370">
    <property type="entry name" value="Znf-RING_euk"/>
</dbReference>
<dbReference type="InterPro" id="IPR016818">
    <property type="entry name" value="NOSIP"/>
</dbReference>
<name>A0A9P8LHW8_9PEZI</name>
<dbReference type="SUPFAM" id="SSF57850">
    <property type="entry name" value="RING/U-box"/>
    <property type="match status" value="1"/>
</dbReference>
<dbReference type="AlphaFoldDB" id="A0A9P8LHW8"/>
<organism evidence="8 9">
    <name type="scientific">Trichoglossum hirsutum</name>
    <dbReference type="NCBI Taxonomy" id="265104"/>
    <lineage>
        <taxon>Eukaryota</taxon>
        <taxon>Fungi</taxon>
        <taxon>Dikarya</taxon>
        <taxon>Ascomycota</taxon>
        <taxon>Pezizomycotina</taxon>
        <taxon>Geoglossomycetes</taxon>
        <taxon>Geoglossales</taxon>
        <taxon>Geoglossaceae</taxon>
        <taxon>Trichoglossum</taxon>
    </lineage>
</organism>
<keyword evidence="1" id="KW-0479">Metal-binding</keyword>
<gene>
    <name evidence="8" type="ORF">GP486_000964</name>
</gene>
<reference evidence="8" key="1">
    <citation type="submission" date="2021-03" db="EMBL/GenBank/DDBJ databases">
        <title>Comparative genomics and phylogenomic investigation of the class Geoglossomycetes provide insights into ecological specialization and systematics.</title>
        <authorList>
            <person name="Melie T."/>
            <person name="Pirro S."/>
            <person name="Miller A.N."/>
            <person name="Quandt A."/>
        </authorList>
    </citation>
    <scope>NUCLEOTIDE SEQUENCE</scope>
    <source>
        <strain evidence="8">CAQ_001_2017</strain>
    </source>
</reference>
<dbReference type="FunFam" id="3.30.40.10:FF:000673">
    <property type="entry name" value="RING finger domain protein, putative"/>
    <property type="match status" value="1"/>
</dbReference>
<protein>
    <recommendedName>
        <fullName evidence="7">RING-type domain-containing protein</fullName>
    </recommendedName>
</protein>
<feature type="domain" description="RING-type" evidence="7">
    <location>
        <begin position="280"/>
        <end position="337"/>
    </location>
</feature>
<evidence type="ECO:0000256" key="6">
    <source>
        <dbReference type="SAM" id="MobiDB-lite"/>
    </source>
</evidence>
<dbReference type="Proteomes" id="UP000750711">
    <property type="component" value="Unassembled WGS sequence"/>
</dbReference>
<evidence type="ECO:0000256" key="2">
    <source>
        <dbReference type="ARBA" id="ARBA00022771"/>
    </source>
</evidence>
<proteinExistence type="predicted"/>
<dbReference type="PROSITE" id="PS00518">
    <property type="entry name" value="ZF_RING_1"/>
    <property type="match status" value="1"/>
</dbReference>
<dbReference type="InterPro" id="IPR017907">
    <property type="entry name" value="Znf_RING_CS"/>
</dbReference>
<keyword evidence="2 4" id="KW-0863">Zinc-finger</keyword>